<comment type="caution">
    <text evidence="2">The sequence shown here is derived from an EMBL/GenBank/DDBJ whole genome shotgun (WGS) entry which is preliminary data.</text>
</comment>
<name>A0A430JA64_9BACL</name>
<dbReference type="GO" id="GO:0008168">
    <property type="term" value="F:methyltransferase activity"/>
    <property type="evidence" value="ECO:0007669"/>
    <property type="project" value="UniProtKB-KW"/>
</dbReference>
<dbReference type="InterPro" id="IPR013691">
    <property type="entry name" value="MeTrfase_14"/>
</dbReference>
<dbReference type="RefSeq" id="WP_126142986.1">
    <property type="nucleotide sequence ID" value="NZ_RXHU01000062.1"/>
</dbReference>
<dbReference type="CDD" id="cd02440">
    <property type="entry name" value="AdoMet_MTases"/>
    <property type="match status" value="1"/>
</dbReference>
<dbReference type="EMBL" id="RXHU01000062">
    <property type="protein sequence ID" value="RTE07914.1"/>
    <property type="molecule type" value="Genomic_DNA"/>
</dbReference>
<dbReference type="OrthoDB" id="9782855at2"/>
<proteinExistence type="predicted"/>
<gene>
    <name evidence="2" type="ORF">EJQ19_19895</name>
</gene>
<dbReference type="Gene3D" id="3.40.50.720">
    <property type="entry name" value="NAD(P)-binding Rossmann-like Domain"/>
    <property type="match status" value="1"/>
</dbReference>
<evidence type="ECO:0000313" key="3">
    <source>
        <dbReference type="Proteomes" id="UP000276128"/>
    </source>
</evidence>
<dbReference type="PANTHER" id="PTHR43861">
    <property type="entry name" value="TRANS-ACONITATE 2-METHYLTRANSFERASE-RELATED"/>
    <property type="match status" value="1"/>
</dbReference>
<sequence>MNSIPQCPICNSLETKCFLRRLEVPVHQNLLMKSQKSAQSINRGDLSLYVCTSCGFVFNTDFDLAKMNYSSEYNNSQTYSPFFEQYVNGLVQRISEEVGDTDCTVIEIGCGKGDFLKRIVQTNPNVKGFGFDPSYEGDSTYNDGRLTFIKEFYDANYAHINADIVICRHVIEHVETPVQLLSTVRQALISSANTKLFFETPCVDWILENQVYWDFFYEHCSYFTKSSLTTAFERAGFQAERITHIFNGQYLWMEATLGDVKDTVSVDDSKRTYQLAERFTQNEFVITNKWKTTLQTMELQGSIAVWGAGAKGVTIANLLDPECKLISCIVDINPAKQGKYLPGTGHPIVGVTELEYYNISDVVVMNLNYRDEIASLLQQHNIKVNLIELETHNENNH</sequence>
<dbReference type="Pfam" id="PF13489">
    <property type="entry name" value="Methyltransf_23"/>
    <property type="match status" value="1"/>
</dbReference>
<feature type="domain" description="C-methyltransferase" evidence="1">
    <location>
        <begin position="276"/>
        <end position="378"/>
    </location>
</feature>
<accession>A0A430JA64</accession>
<dbReference type="Proteomes" id="UP000276128">
    <property type="component" value="Unassembled WGS sequence"/>
</dbReference>
<protein>
    <submittedName>
        <fullName evidence="2">Methyltransferase domain-containing protein</fullName>
    </submittedName>
</protein>
<dbReference type="AlphaFoldDB" id="A0A430JA64"/>
<keyword evidence="2" id="KW-0808">Transferase</keyword>
<dbReference type="Pfam" id="PF08484">
    <property type="entry name" value="Methyltransf_14"/>
    <property type="match status" value="1"/>
</dbReference>
<reference evidence="2 3" key="1">
    <citation type="submission" date="2018-12" db="EMBL/GenBank/DDBJ databases">
        <title>Bacillus ochoae sp. nov., Paenibacillus whitsoniae sp. nov., Paenibacillus spiritus sp. nov. Isolated from the Mars Exploration Rover during spacecraft assembly.</title>
        <authorList>
            <person name="Seuylemezian A."/>
            <person name="Vaishampayan P."/>
        </authorList>
    </citation>
    <scope>NUCLEOTIDE SEQUENCE [LARGE SCALE GENOMIC DNA]</scope>
    <source>
        <strain evidence="2 3">MER 54</strain>
    </source>
</reference>
<keyword evidence="3" id="KW-1185">Reference proteome</keyword>
<evidence type="ECO:0000313" key="2">
    <source>
        <dbReference type="EMBL" id="RTE07914.1"/>
    </source>
</evidence>
<dbReference type="InterPro" id="IPR029063">
    <property type="entry name" value="SAM-dependent_MTases_sf"/>
</dbReference>
<dbReference type="Gene3D" id="3.40.50.150">
    <property type="entry name" value="Vaccinia Virus protein VP39"/>
    <property type="match status" value="1"/>
</dbReference>
<dbReference type="GO" id="GO:0032259">
    <property type="term" value="P:methylation"/>
    <property type="evidence" value="ECO:0007669"/>
    <property type="project" value="UniProtKB-KW"/>
</dbReference>
<keyword evidence="2" id="KW-0489">Methyltransferase</keyword>
<evidence type="ECO:0000259" key="1">
    <source>
        <dbReference type="Pfam" id="PF08484"/>
    </source>
</evidence>
<organism evidence="2 3">
    <name type="scientific">Paenibacillus whitsoniae</name>
    <dbReference type="NCBI Taxonomy" id="2496558"/>
    <lineage>
        <taxon>Bacteria</taxon>
        <taxon>Bacillati</taxon>
        <taxon>Bacillota</taxon>
        <taxon>Bacilli</taxon>
        <taxon>Bacillales</taxon>
        <taxon>Paenibacillaceae</taxon>
        <taxon>Paenibacillus</taxon>
    </lineage>
</organism>
<dbReference type="SUPFAM" id="SSF53335">
    <property type="entry name" value="S-adenosyl-L-methionine-dependent methyltransferases"/>
    <property type="match status" value="1"/>
</dbReference>